<dbReference type="Gene3D" id="2.60.200.20">
    <property type="match status" value="1"/>
</dbReference>
<evidence type="ECO:0000259" key="2">
    <source>
        <dbReference type="PROSITE" id="PS50006"/>
    </source>
</evidence>
<dbReference type="InterPro" id="IPR000253">
    <property type="entry name" value="FHA_dom"/>
</dbReference>
<dbReference type="OrthoDB" id="4096268at2759"/>
<name>A0A4U0XIE6_9PEZI</name>
<evidence type="ECO:0000313" key="3">
    <source>
        <dbReference type="EMBL" id="TKA74445.1"/>
    </source>
</evidence>
<dbReference type="GO" id="GO:0005737">
    <property type="term" value="C:cytoplasm"/>
    <property type="evidence" value="ECO:0007669"/>
    <property type="project" value="TreeGrafter"/>
</dbReference>
<dbReference type="PROSITE" id="PS50006">
    <property type="entry name" value="FHA_DOMAIN"/>
    <property type="match status" value="1"/>
</dbReference>
<dbReference type="PANTHER" id="PTHR15715">
    <property type="entry name" value="CENTROSOMAL PROTEIN OF 170 KDA"/>
    <property type="match status" value="1"/>
</dbReference>
<proteinExistence type="predicted"/>
<feature type="compositionally biased region" description="Acidic residues" evidence="1">
    <location>
        <begin position="323"/>
        <end position="334"/>
    </location>
</feature>
<dbReference type="InterPro" id="IPR008984">
    <property type="entry name" value="SMAD_FHA_dom_sf"/>
</dbReference>
<evidence type="ECO:0000313" key="4">
    <source>
        <dbReference type="Proteomes" id="UP000309340"/>
    </source>
</evidence>
<keyword evidence="4" id="KW-1185">Reference proteome</keyword>
<feature type="compositionally biased region" description="Acidic residues" evidence="1">
    <location>
        <begin position="557"/>
        <end position="566"/>
    </location>
</feature>
<feature type="region of interest" description="Disordered" evidence="1">
    <location>
        <begin position="290"/>
        <end position="355"/>
    </location>
</feature>
<organism evidence="3 4">
    <name type="scientific">Friedmanniomyces simplex</name>
    <dbReference type="NCBI Taxonomy" id="329884"/>
    <lineage>
        <taxon>Eukaryota</taxon>
        <taxon>Fungi</taxon>
        <taxon>Dikarya</taxon>
        <taxon>Ascomycota</taxon>
        <taxon>Pezizomycotina</taxon>
        <taxon>Dothideomycetes</taxon>
        <taxon>Dothideomycetidae</taxon>
        <taxon>Mycosphaerellales</taxon>
        <taxon>Teratosphaeriaceae</taxon>
        <taxon>Friedmanniomyces</taxon>
    </lineage>
</organism>
<dbReference type="STRING" id="329884.A0A4U0XIE6"/>
<feature type="region of interest" description="Disordered" evidence="1">
    <location>
        <begin position="528"/>
        <end position="567"/>
    </location>
</feature>
<evidence type="ECO:0000256" key="1">
    <source>
        <dbReference type="SAM" id="MobiDB-lite"/>
    </source>
</evidence>
<dbReference type="PANTHER" id="PTHR15715:SF48">
    <property type="entry name" value="FHA DOMAIN-CONTAINING PROTEIN"/>
    <property type="match status" value="1"/>
</dbReference>
<dbReference type="Proteomes" id="UP000309340">
    <property type="component" value="Unassembled WGS sequence"/>
</dbReference>
<dbReference type="SUPFAM" id="SSF49879">
    <property type="entry name" value="SMAD/FHA domain"/>
    <property type="match status" value="1"/>
</dbReference>
<reference evidence="3 4" key="1">
    <citation type="submission" date="2017-03" db="EMBL/GenBank/DDBJ databases">
        <title>Genomes of endolithic fungi from Antarctica.</title>
        <authorList>
            <person name="Coleine C."/>
            <person name="Masonjones S."/>
            <person name="Stajich J.E."/>
        </authorList>
    </citation>
    <scope>NUCLEOTIDE SEQUENCE [LARGE SCALE GENOMIC DNA]</scope>
    <source>
        <strain evidence="3 4">CCFEE 5184</strain>
    </source>
</reference>
<feature type="domain" description="FHA" evidence="2">
    <location>
        <begin position="37"/>
        <end position="101"/>
    </location>
</feature>
<dbReference type="CDD" id="cd00060">
    <property type="entry name" value="FHA"/>
    <property type="match status" value="1"/>
</dbReference>
<comment type="caution">
    <text evidence="3">The sequence shown here is derived from an EMBL/GenBank/DDBJ whole genome shotgun (WGS) entry which is preliminary data.</text>
</comment>
<dbReference type="Pfam" id="PF00498">
    <property type="entry name" value="FHA"/>
    <property type="match status" value="1"/>
</dbReference>
<dbReference type="SMART" id="SM00240">
    <property type="entry name" value="FHA"/>
    <property type="match status" value="1"/>
</dbReference>
<feature type="region of interest" description="Disordered" evidence="1">
    <location>
        <begin position="465"/>
        <end position="494"/>
    </location>
</feature>
<dbReference type="AlphaFoldDB" id="A0A4U0XIE6"/>
<dbReference type="InterPro" id="IPR051176">
    <property type="entry name" value="Cent_Immune-Sig_Mod"/>
</dbReference>
<sequence>MDSIPIYTISISLTPSVKGTEDKADQRTLSLVHNEPLVIGRASKSDVKNLQRAKHNALFDCPVISRQHAEIQVHPYKARHEQVTITDKDSMHGTFVNMHRLKAYEPWVLRTGDSIKLGDKVTRGYETHQGTDVIYRRCDEEGNPWSYTTTTTTASRTFAVPSESGDESDGSSIDAPILTSSANTTPEQPKVMLGSQQKPIDVENNTSLKTVIHLDDDDELSLRETVREEAVKPRLVVKDTYDTEDVEDESAVGYNTCPSQLLGRVAPVDEDDDEDAASETSSQAYLHLSDHDSTHSENGDNLSDSDASDISGFEAPDIILSDLSDDEDDEDGPEEMSSAKQPSPELGGPPNMERVEDSIAVAPTVHRYFTGMAPPQTRYDPVRSSDAPLQRPMASQQPRAAPAYTRWDVPPGNNTVEQAMRQGTSALPRPHHSASVSQPLQPYYAPAYHPQYTFVSQPSRVPPPHANWNDQAPLSYTKQRDDNHAPAPETVRHKLSIPAIVEQTAAEKEEISLSTMLAYDCPPASKLTSMPGASVKPSHPATSTAAAGSKRKADEISTADDDDEGVEAGASNDLKVTLSNAELLHLYATTRAGTLVDDSVDVILPPQKKARLTKTDALDVAKGVAKYAAAAAAGGAGMVAFLASPYAQQLLDWLA</sequence>
<feature type="region of interest" description="Disordered" evidence="1">
    <location>
        <begin position="371"/>
        <end position="407"/>
    </location>
</feature>
<feature type="compositionally biased region" description="Polar residues" evidence="1">
    <location>
        <begin position="468"/>
        <end position="477"/>
    </location>
</feature>
<gene>
    <name evidence="3" type="ORF">B0A55_05063</name>
</gene>
<accession>A0A4U0XIE6</accession>
<dbReference type="EMBL" id="NAJQ01000226">
    <property type="protein sequence ID" value="TKA74445.1"/>
    <property type="molecule type" value="Genomic_DNA"/>
</dbReference>
<protein>
    <recommendedName>
        <fullName evidence="2">FHA domain-containing protein</fullName>
    </recommendedName>
</protein>